<evidence type="ECO:0000313" key="7">
    <source>
        <dbReference type="Proteomes" id="UP001519460"/>
    </source>
</evidence>
<dbReference type="PROSITE" id="PS51439">
    <property type="entry name" value="MENTAL"/>
    <property type="match status" value="1"/>
</dbReference>
<evidence type="ECO:0000259" key="5">
    <source>
        <dbReference type="PROSITE" id="PS51439"/>
    </source>
</evidence>
<proteinExistence type="predicted"/>
<organism evidence="6 7">
    <name type="scientific">Batillaria attramentaria</name>
    <dbReference type="NCBI Taxonomy" id="370345"/>
    <lineage>
        <taxon>Eukaryota</taxon>
        <taxon>Metazoa</taxon>
        <taxon>Spiralia</taxon>
        <taxon>Lophotrochozoa</taxon>
        <taxon>Mollusca</taxon>
        <taxon>Gastropoda</taxon>
        <taxon>Caenogastropoda</taxon>
        <taxon>Sorbeoconcha</taxon>
        <taxon>Cerithioidea</taxon>
        <taxon>Batillariidae</taxon>
        <taxon>Batillaria</taxon>
    </lineage>
</organism>
<dbReference type="PANTHER" id="PTHR46121:SF4">
    <property type="entry name" value="STEROIDOGENIC ACUTE REGULATORY PROTEIN-LIKE"/>
    <property type="match status" value="1"/>
</dbReference>
<accession>A0ABD0JQ77</accession>
<dbReference type="Pfam" id="PF10457">
    <property type="entry name" value="MENTAL"/>
    <property type="match status" value="2"/>
</dbReference>
<feature type="transmembrane region" description="Helical" evidence="4">
    <location>
        <begin position="79"/>
        <end position="99"/>
    </location>
</feature>
<evidence type="ECO:0000256" key="2">
    <source>
        <dbReference type="ARBA" id="ARBA00022692"/>
    </source>
</evidence>
<sequence>SSADVITVDEGDERSKLLGATPSLYQVPSAALPTIRFVLLILFYALLRLQHWWTVALNAHKGWEGFKEEVEYYNIKKSFFDTVMLATFRFVLLILFYALLRLQHWWTVAVTTFLSSAFLLTKVFLVDFSDNKISNNPLSYCVLIVSFVLAWVETWFLDFKVLPHEKKERQRLAVLFPNYGGVAPGSPYGDRRRLFQPDDAMSQATFDQYYSPVGTPE</sequence>
<feature type="non-terminal residue" evidence="6">
    <location>
        <position position="1"/>
    </location>
</feature>
<name>A0ABD0JQ77_9CAEN</name>
<feature type="transmembrane region" description="Helical" evidence="4">
    <location>
        <begin position="25"/>
        <end position="47"/>
    </location>
</feature>
<evidence type="ECO:0000256" key="3">
    <source>
        <dbReference type="ARBA" id="ARBA00023136"/>
    </source>
</evidence>
<feature type="non-terminal residue" evidence="6">
    <location>
        <position position="217"/>
    </location>
</feature>
<dbReference type="InterPro" id="IPR051869">
    <property type="entry name" value="STARD3"/>
</dbReference>
<gene>
    <name evidence="6" type="ORF">BaRGS_00031542</name>
</gene>
<dbReference type="AlphaFoldDB" id="A0ABD0JQ77"/>
<keyword evidence="3 4" id="KW-0472">Membrane</keyword>
<feature type="domain" description="MENTAL" evidence="5">
    <location>
        <begin position="31"/>
        <end position="204"/>
    </location>
</feature>
<protein>
    <recommendedName>
        <fullName evidence="5">MENTAL domain-containing protein</fullName>
    </recommendedName>
</protein>
<keyword evidence="2 4" id="KW-0812">Transmembrane</keyword>
<dbReference type="Proteomes" id="UP001519460">
    <property type="component" value="Unassembled WGS sequence"/>
</dbReference>
<evidence type="ECO:0000313" key="6">
    <source>
        <dbReference type="EMBL" id="KAK7477231.1"/>
    </source>
</evidence>
<reference evidence="6 7" key="1">
    <citation type="journal article" date="2023" name="Sci. Data">
        <title>Genome assembly of the Korean intertidal mud-creeper Batillaria attramentaria.</title>
        <authorList>
            <person name="Patra A.K."/>
            <person name="Ho P.T."/>
            <person name="Jun S."/>
            <person name="Lee S.J."/>
            <person name="Kim Y."/>
            <person name="Won Y.J."/>
        </authorList>
    </citation>
    <scope>NUCLEOTIDE SEQUENCE [LARGE SCALE GENOMIC DNA]</scope>
    <source>
        <strain evidence="6">Wonlab-2016</strain>
    </source>
</reference>
<feature type="transmembrane region" description="Helical" evidence="4">
    <location>
        <begin position="105"/>
        <end position="125"/>
    </location>
</feature>
<keyword evidence="4" id="KW-1133">Transmembrane helix</keyword>
<dbReference type="InterPro" id="IPR019498">
    <property type="entry name" value="MENTAL"/>
</dbReference>
<feature type="transmembrane region" description="Helical" evidence="4">
    <location>
        <begin position="137"/>
        <end position="157"/>
    </location>
</feature>
<dbReference type="EMBL" id="JACVVK020000355">
    <property type="protein sequence ID" value="KAK7477231.1"/>
    <property type="molecule type" value="Genomic_DNA"/>
</dbReference>
<evidence type="ECO:0000256" key="1">
    <source>
        <dbReference type="ARBA" id="ARBA00004141"/>
    </source>
</evidence>
<dbReference type="PANTHER" id="PTHR46121">
    <property type="entry name" value="STEROIDOGENIC ACUTE REGULATORY PROTEIN-LIKE"/>
    <property type="match status" value="1"/>
</dbReference>
<comment type="subcellular location">
    <subcellularLocation>
        <location evidence="1">Membrane</location>
        <topology evidence="1">Multi-pass membrane protein</topology>
    </subcellularLocation>
</comment>
<keyword evidence="7" id="KW-1185">Reference proteome</keyword>
<dbReference type="GO" id="GO:0016020">
    <property type="term" value="C:membrane"/>
    <property type="evidence" value="ECO:0007669"/>
    <property type="project" value="UniProtKB-SubCell"/>
</dbReference>
<comment type="caution">
    <text evidence="6">The sequence shown here is derived from an EMBL/GenBank/DDBJ whole genome shotgun (WGS) entry which is preliminary data.</text>
</comment>
<evidence type="ECO:0000256" key="4">
    <source>
        <dbReference type="SAM" id="Phobius"/>
    </source>
</evidence>